<feature type="compositionally biased region" description="Low complexity" evidence="1">
    <location>
        <begin position="57"/>
        <end position="81"/>
    </location>
</feature>
<feature type="region of interest" description="Disordered" evidence="1">
    <location>
        <begin position="1"/>
        <end position="88"/>
    </location>
</feature>
<protein>
    <submittedName>
        <fullName evidence="3">Coiled-coil and C2 domain-containing protein 1B</fullName>
    </submittedName>
</protein>
<feature type="compositionally biased region" description="Low complexity" evidence="1">
    <location>
        <begin position="277"/>
        <end position="294"/>
    </location>
</feature>
<feature type="region of interest" description="Disordered" evidence="1">
    <location>
        <begin position="253"/>
        <end position="327"/>
    </location>
</feature>
<accession>A0AAD5S616</accession>
<dbReference type="Proteomes" id="UP001212841">
    <property type="component" value="Unassembled WGS sequence"/>
</dbReference>
<feature type="compositionally biased region" description="Polar residues" evidence="1">
    <location>
        <begin position="307"/>
        <end position="324"/>
    </location>
</feature>
<dbReference type="InterPro" id="IPR006608">
    <property type="entry name" value="CC2D1A/B_DM14"/>
</dbReference>
<dbReference type="GO" id="GO:0001227">
    <property type="term" value="F:DNA-binding transcription repressor activity, RNA polymerase II-specific"/>
    <property type="evidence" value="ECO:0007669"/>
    <property type="project" value="InterPro"/>
</dbReference>
<sequence>MWGFGGRPATKKKPEPASSAQPRRDPFDFNFDEPVIDDGDLDDPDLLAELHGLTGGAPAAKKSPAKQPSKPVKAAKPPARAGGDDDVDVEALVGGIDLGPDDVDVELTDADMKDPALLAMLKEMGGSASDEEPEHSEDEHMETSRQSSSHDINIQSPPVPLPKSSTTPTTAPAPPPPAESLPSSESFPPPEDETVPLEYKLRVDDPSVLDKYVKLEKIRAVNKKRAGDKDGALQCVRNLKALEARLQEVTEAIEQRKLPPPPKQEVHTEIDRPKPPVAVTVQPATPDPMADVSPPASPPPDNNTPVAETSSAAVSDTSHPTLDQLQRRQFEYKQAAVQAKRANDLTKAREMLSVSKTMQEAIDILSSGQSLASDYVLPPAPSDISNAPSPAPSSASTSSVARVNTKASTKSTSSASSQPLGVTQAETFDTSPTTPVVASLSSDIFTLLDQKLTNQIALCTTISAHYFKSGAKDKAVTFHRLKKNLQSDLDILTSLKSTPNARPPQFVYQMIEYEIEQAHTELSVDEMEVGVVRAYGLSSREVAPGDVESYVSFDVG</sequence>
<feature type="region of interest" description="Disordered" evidence="1">
    <location>
        <begin position="117"/>
        <end position="199"/>
    </location>
</feature>
<dbReference type="PANTHER" id="PTHR13076:SF9">
    <property type="entry name" value="COILED-COIL AND C2 DOMAIN-CONTAINING PROTEIN 1-LIKE"/>
    <property type="match status" value="1"/>
</dbReference>
<reference evidence="3" key="1">
    <citation type="submission" date="2020-05" db="EMBL/GenBank/DDBJ databases">
        <title>Phylogenomic resolution of chytrid fungi.</title>
        <authorList>
            <person name="Stajich J.E."/>
            <person name="Amses K."/>
            <person name="Simmons R."/>
            <person name="Seto K."/>
            <person name="Myers J."/>
            <person name="Bonds A."/>
            <person name="Quandt C.A."/>
            <person name="Barry K."/>
            <person name="Liu P."/>
            <person name="Grigoriev I."/>
            <person name="Longcore J.E."/>
            <person name="James T.Y."/>
        </authorList>
    </citation>
    <scope>NUCLEOTIDE SEQUENCE</scope>
    <source>
        <strain evidence="3">JEL0318</strain>
    </source>
</reference>
<dbReference type="AlphaFoldDB" id="A0AAD5S616"/>
<evidence type="ECO:0000313" key="3">
    <source>
        <dbReference type="EMBL" id="KAJ3047279.1"/>
    </source>
</evidence>
<evidence type="ECO:0000313" key="4">
    <source>
        <dbReference type="Proteomes" id="UP001212841"/>
    </source>
</evidence>
<feature type="domain" description="DM14" evidence="2">
    <location>
        <begin position="322"/>
        <end position="381"/>
    </location>
</feature>
<dbReference type="InterPro" id="IPR039725">
    <property type="entry name" value="CC2D1A/B"/>
</dbReference>
<feature type="compositionally biased region" description="Acidic residues" evidence="1">
    <location>
        <begin position="30"/>
        <end position="46"/>
    </location>
</feature>
<comment type="caution">
    <text evidence="3">The sequence shown here is derived from an EMBL/GenBank/DDBJ whole genome shotgun (WGS) entry which is preliminary data.</text>
</comment>
<dbReference type="PANTHER" id="PTHR13076">
    <property type="entry name" value="COILED-COIL AND C2 DOMAIN-CONTAINING PROTEIN 1-LIKE"/>
    <property type="match status" value="1"/>
</dbReference>
<feature type="compositionally biased region" description="Polar residues" evidence="1">
    <location>
        <begin position="144"/>
        <end position="155"/>
    </location>
</feature>
<evidence type="ECO:0000259" key="2">
    <source>
        <dbReference type="SMART" id="SM00685"/>
    </source>
</evidence>
<feature type="compositionally biased region" description="Low complexity" evidence="1">
    <location>
        <begin position="382"/>
        <end position="417"/>
    </location>
</feature>
<organism evidence="3 4">
    <name type="scientific">Rhizophlyctis rosea</name>
    <dbReference type="NCBI Taxonomy" id="64517"/>
    <lineage>
        <taxon>Eukaryota</taxon>
        <taxon>Fungi</taxon>
        <taxon>Fungi incertae sedis</taxon>
        <taxon>Chytridiomycota</taxon>
        <taxon>Chytridiomycota incertae sedis</taxon>
        <taxon>Chytridiomycetes</taxon>
        <taxon>Rhizophlyctidales</taxon>
        <taxon>Rhizophlyctidaceae</taxon>
        <taxon>Rhizophlyctis</taxon>
    </lineage>
</organism>
<feature type="compositionally biased region" description="Basic and acidic residues" evidence="1">
    <location>
        <begin position="264"/>
        <end position="274"/>
    </location>
</feature>
<keyword evidence="4" id="KW-1185">Reference proteome</keyword>
<feature type="region of interest" description="Disordered" evidence="1">
    <location>
        <begin position="382"/>
        <end position="433"/>
    </location>
</feature>
<evidence type="ECO:0000256" key="1">
    <source>
        <dbReference type="SAM" id="MobiDB-lite"/>
    </source>
</evidence>
<feature type="non-terminal residue" evidence="3">
    <location>
        <position position="1"/>
    </location>
</feature>
<gene>
    <name evidence="3" type="primary">CC2D1B_2</name>
    <name evidence="3" type="ORF">HK097_011686</name>
</gene>
<proteinExistence type="predicted"/>
<name>A0AAD5S616_9FUNG</name>
<dbReference type="EMBL" id="JADGJD010000992">
    <property type="protein sequence ID" value="KAJ3047279.1"/>
    <property type="molecule type" value="Genomic_DNA"/>
</dbReference>
<feature type="compositionally biased region" description="Polar residues" evidence="1">
    <location>
        <begin position="418"/>
        <end position="433"/>
    </location>
</feature>
<dbReference type="SMART" id="SM00685">
    <property type="entry name" value="DM14"/>
    <property type="match status" value="1"/>
</dbReference>